<proteinExistence type="predicted"/>
<evidence type="ECO:0000313" key="1">
    <source>
        <dbReference type="EMBL" id="KAG5619503.1"/>
    </source>
</evidence>
<evidence type="ECO:0000313" key="2">
    <source>
        <dbReference type="Proteomes" id="UP000824120"/>
    </source>
</evidence>
<organism evidence="1 2">
    <name type="scientific">Solanum commersonii</name>
    <name type="common">Commerson's wild potato</name>
    <name type="synonym">Commerson's nightshade</name>
    <dbReference type="NCBI Taxonomy" id="4109"/>
    <lineage>
        <taxon>Eukaryota</taxon>
        <taxon>Viridiplantae</taxon>
        <taxon>Streptophyta</taxon>
        <taxon>Embryophyta</taxon>
        <taxon>Tracheophyta</taxon>
        <taxon>Spermatophyta</taxon>
        <taxon>Magnoliopsida</taxon>
        <taxon>eudicotyledons</taxon>
        <taxon>Gunneridae</taxon>
        <taxon>Pentapetalae</taxon>
        <taxon>asterids</taxon>
        <taxon>lamiids</taxon>
        <taxon>Solanales</taxon>
        <taxon>Solanaceae</taxon>
        <taxon>Solanoideae</taxon>
        <taxon>Solaneae</taxon>
        <taxon>Solanum</taxon>
    </lineage>
</organism>
<accession>A0A9J6A609</accession>
<protein>
    <submittedName>
        <fullName evidence="1">Uncharacterized protein</fullName>
    </submittedName>
</protein>
<reference evidence="1 2" key="1">
    <citation type="submission" date="2020-09" db="EMBL/GenBank/DDBJ databases">
        <title>De no assembly of potato wild relative species, Solanum commersonii.</title>
        <authorList>
            <person name="Cho K."/>
        </authorList>
    </citation>
    <scope>NUCLEOTIDE SEQUENCE [LARGE SCALE GENOMIC DNA]</scope>
    <source>
        <strain evidence="1">LZ3.2</strain>
        <tissue evidence="1">Leaf</tissue>
    </source>
</reference>
<dbReference type="AlphaFoldDB" id="A0A9J6A609"/>
<name>A0A9J6A609_SOLCO</name>
<dbReference type="Proteomes" id="UP000824120">
    <property type="component" value="Chromosome 2"/>
</dbReference>
<sequence length="37" mass="4467">MQGTLSIIRFQSIVIAFRELKNQLRDLFLYHLPMMNE</sequence>
<keyword evidence="2" id="KW-1185">Reference proteome</keyword>
<gene>
    <name evidence="1" type="ORF">H5410_004721</name>
</gene>
<dbReference type="EMBL" id="JACXVP010000002">
    <property type="protein sequence ID" value="KAG5619503.1"/>
    <property type="molecule type" value="Genomic_DNA"/>
</dbReference>
<comment type="caution">
    <text evidence="1">The sequence shown here is derived from an EMBL/GenBank/DDBJ whole genome shotgun (WGS) entry which is preliminary data.</text>
</comment>